<dbReference type="STRING" id="6186.A0A183KHB7"/>
<dbReference type="PANTHER" id="PTHR35249:SF2">
    <property type="entry name" value="DYNEIN REGULATORY COMPLEX SUBUNIT 7"/>
    <property type="match status" value="1"/>
</dbReference>
<accession>A0A183KHB7</accession>
<dbReference type="InterPro" id="IPR056292">
    <property type="entry name" value="DRC7_C"/>
</dbReference>
<feature type="domain" description="Dynein regulatory complex subunit 7 C-terminal" evidence="1">
    <location>
        <begin position="91"/>
        <end position="198"/>
    </location>
</feature>
<dbReference type="Pfam" id="PF24671">
    <property type="entry name" value="DRC7_C"/>
    <property type="match status" value="1"/>
</dbReference>
<dbReference type="GO" id="GO:0031514">
    <property type="term" value="C:motile cilium"/>
    <property type="evidence" value="ECO:0007669"/>
    <property type="project" value="TreeGrafter"/>
</dbReference>
<dbReference type="GO" id="GO:0030317">
    <property type="term" value="P:flagellated sperm motility"/>
    <property type="evidence" value="ECO:0007669"/>
    <property type="project" value="TreeGrafter"/>
</dbReference>
<proteinExistence type="predicted"/>
<protein>
    <recommendedName>
        <fullName evidence="1">Dynein regulatory complex subunit 7 C-terminal domain-containing protein</fullName>
    </recommendedName>
</protein>
<evidence type="ECO:0000313" key="2">
    <source>
        <dbReference type="EMBL" id="VDP56363.1"/>
    </source>
</evidence>
<organism evidence="4">
    <name type="scientific">Schistosoma curassoni</name>
    <dbReference type="NCBI Taxonomy" id="6186"/>
    <lineage>
        <taxon>Eukaryota</taxon>
        <taxon>Metazoa</taxon>
        <taxon>Spiralia</taxon>
        <taxon>Lophotrochozoa</taxon>
        <taxon>Platyhelminthes</taxon>
        <taxon>Trematoda</taxon>
        <taxon>Digenea</taxon>
        <taxon>Strigeidida</taxon>
        <taxon>Schistosomatoidea</taxon>
        <taxon>Schistosomatidae</taxon>
        <taxon>Schistosoma</taxon>
    </lineage>
</organism>
<dbReference type="EMBL" id="UZAK01036699">
    <property type="protein sequence ID" value="VDP56363.1"/>
    <property type="molecule type" value="Genomic_DNA"/>
</dbReference>
<keyword evidence="3" id="KW-1185">Reference proteome</keyword>
<evidence type="ECO:0000313" key="3">
    <source>
        <dbReference type="Proteomes" id="UP000279833"/>
    </source>
</evidence>
<reference evidence="4" key="1">
    <citation type="submission" date="2016-06" db="UniProtKB">
        <authorList>
            <consortium name="WormBaseParasite"/>
        </authorList>
    </citation>
    <scope>IDENTIFICATION</scope>
</reference>
<evidence type="ECO:0000313" key="4">
    <source>
        <dbReference type="WBParaSite" id="SCUD_0001442001-mRNA-1"/>
    </source>
</evidence>
<reference evidence="2 3" key="2">
    <citation type="submission" date="2018-11" db="EMBL/GenBank/DDBJ databases">
        <authorList>
            <consortium name="Pathogen Informatics"/>
        </authorList>
    </citation>
    <scope>NUCLEOTIDE SEQUENCE [LARGE SCALE GENOMIC DNA]</scope>
    <source>
        <strain evidence="2">Dakar</strain>
        <strain evidence="3">Dakar, Senegal</strain>
    </source>
</reference>
<sequence>MLIKLLDEEEKSKEFIYKSIYEIHSILNERTIEDLHVTIDTDPFDTLHNIEIHKLRNELEKLAKNQQNYNTDIEIDYLQPYLIKYEMINNKLTKEQALSIRNECLIDFKQTLINKMNIIQLNYDKEQGNLIKKQQWYQLNQMNLTKQNEHDYLIYCHDVTLKINTLQSLINWYKLKATEKYENLEKKLKSDARLNELLL</sequence>
<dbReference type="Proteomes" id="UP000279833">
    <property type="component" value="Unassembled WGS sequence"/>
</dbReference>
<dbReference type="InterPro" id="IPR033551">
    <property type="entry name" value="DRC7/lobo"/>
</dbReference>
<gene>
    <name evidence="2" type="ORF">SCUD_LOCUS14417</name>
</gene>
<dbReference type="WBParaSite" id="SCUD_0001442001-mRNA-1">
    <property type="protein sequence ID" value="SCUD_0001442001-mRNA-1"/>
    <property type="gene ID" value="SCUD_0001442001"/>
</dbReference>
<evidence type="ECO:0000259" key="1">
    <source>
        <dbReference type="Pfam" id="PF24671"/>
    </source>
</evidence>
<dbReference type="PANTHER" id="PTHR35249">
    <property type="entry name" value="DYNEIN REGULATORY COMPLEX SUBUNIT 7"/>
    <property type="match status" value="1"/>
</dbReference>
<name>A0A183KHB7_9TREM</name>
<dbReference type="AlphaFoldDB" id="A0A183KHB7"/>